<gene>
    <name evidence="2" type="ORF">H8Z76_01350</name>
</gene>
<dbReference type="InterPro" id="IPR003594">
    <property type="entry name" value="HATPase_dom"/>
</dbReference>
<reference evidence="2 3" key="1">
    <citation type="submission" date="2020-08" db="EMBL/GenBank/DDBJ databases">
        <title>Genome public.</title>
        <authorList>
            <person name="Liu C."/>
            <person name="Sun Q."/>
        </authorList>
    </citation>
    <scope>NUCLEOTIDE SEQUENCE [LARGE SCALE GENOMIC DNA]</scope>
    <source>
        <strain evidence="2 3">BX0805</strain>
    </source>
</reference>
<keyword evidence="3" id="KW-1185">Reference proteome</keyword>
<dbReference type="Pfam" id="PF02518">
    <property type="entry name" value="HATPase_c"/>
    <property type="match status" value="1"/>
</dbReference>
<dbReference type="Gene3D" id="3.30.565.10">
    <property type="entry name" value="Histidine kinase-like ATPase, C-terminal domain"/>
    <property type="match status" value="1"/>
</dbReference>
<dbReference type="Proteomes" id="UP000621540">
    <property type="component" value="Unassembled WGS sequence"/>
</dbReference>
<proteinExistence type="predicted"/>
<dbReference type="InterPro" id="IPR036890">
    <property type="entry name" value="HATPase_C_sf"/>
</dbReference>
<dbReference type="RefSeq" id="WP_186981419.1">
    <property type="nucleotide sequence ID" value="NZ_JACOQH010000001.1"/>
</dbReference>
<sequence length="276" mass="31080">MSILIANFLIFTIIIGILWLLDHYRLAAGKLKVEQDNRRMNTSLHKTKELMPLLISVVNENEGLLDPQLVEEFNQIYSEQMIAGRKDSMNYKLLGTTGIKLLDAQLQHYILECNKKGIVMDVFASEPIAKQIHEMGIAQLMVHNVVGDLLRNAIRAITRDGRTDGKILVIVGKKNETVEIDIFDNGANLPLEVLERFGTRGVTTGGTGNGLADLVEMLAAENISLVIRENAGENSTYTKGFLLVFDGKNRRELITWRADELALRQNDYWDIKELTE</sequence>
<accession>A0ABR7I724</accession>
<evidence type="ECO:0000259" key="1">
    <source>
        <dbReference type="Pfam" id="PF02518"/>
    </source>
</evidence>
<dbReference type="EMBL" id="JACOQH010000001">
    <property type="protein sequence ID" value="MBC5752680.1"/>
    <property type="molecule type" value="Genomic_DNA"/>
</dbReference>
<dbReference type="SUPFAM" id="SSF55874">
    <property type="entry name" value="ATPase domain of HSP90 chaperone/DNA topoisomerase II/histidine kinase"/>
    <property type="match status" value="1"/>
</dbReference>
<feature type="domain" description="Histidine kinase/HSP90-like ATPase" evidence="1">
    <location>
        <begin position="141"/>
        <end position="235"/>
    </location>
</feature>
<keyword evidence="2" id="KW-0418">Kinase</keyword>
<name>A0ABR7I724_9FIRM</name>
<keyword evidence="2" id="KW-0808">Transferase</keyword>
<protein>
    <submittedName>
        <fullName evidence="2">Sensor histidine kinase</fullName>
    </submittedName>
</protein>
<evidence type="ECO:0000313" key="3">
    <source>
        <dbReference type="Proteomes" id="UP000621540"/>
    </source>
</evidence>
<organism evidence="2 3">
    <name type="scientific">Roseburia yibonii</name>
    <dbReference type="NCBI Taxonomy" id="2763063"/>
    <lineage>
        <taxon>Bacteria</taxon>
        <taxon>Bacillati</taxon>
        <taxon>Bacillota</taxon>
        <taxon>Clostridia</taxon>
        <taxon>Lachnospirales</taxon>
        <taxon>Lachnospiraceae</taxon>
        <taxon>Roseburia</taxon>
    </lineage>
</organism>
<comment type="caution">
    <text evidence="2">The sequence shown here is derived from an EMBL/GenBank/DDBJ whole genome shotgun (WGS) entry which is preliminary data.</text>
</comment>
<dbReference type="GO" id="GO:0016301">
    <property type="term" value="F:kinase activity"/>
    <property type="evidence" value="ECO:0007669"/>
    <property type="project" value="UniProtKB-KW"/>
</dbReference>
<evidence type="ECO:0000313" key="2">
    <source>
        <dbReference type="EMBL" id="MBC5752680.1"/>
    </source>
</evidence>